<protein>
    <submittedName>
        <fullName evidence="2">Uncharacterized protein</fullName>
    </submittedName>
</protein>
<feature type="region of interest" description="Disordered" evidence="1">
    <location>
        <begin position="44"/>
        <end position="68"/>
    </location>
</feature>
<accession>A0AAD9YJJ8</accession>
<dbReference type="EMBL" id="VYYT01000124">
    <property type="protein sequence ID" value="KAK2766405.1"/>
    <property type="molecule type" value="Genomic_DNA"/>
</dbReference>
<evidence type="ECO:0000313" key="3">
    <source>
        <dbReference type="Proteomes" id="UP001281614"/>
    </source>
</evidence>
<dbReference type="AlphaFoldDB" id="A0AAD9YJJ8"/>
<gene>
    <name evidence="2" type="ORF">CKAH01_04688</name>
</gene>
<sequence length="87" mass="9478">MVLCRVEYESQKPMTKSQCQMTSLDVGSASRNLDAVPLKLQRAARSGPDGAMAETACRPTDKASANWQSGTKKAGLWCQGWESKVGW</sequence>
<keyword evidence="3" id="KW-1185">Reference proteome</keyword>
<reference evidence="2" key="1">
    <citation type="submission" date="2023-02" db="EMBL/GenBank/DDBJ databases">
        <title>Colletotrichum kahawae CIFC_Que2 genome sequencing and assembly.</title>
        <authorList>
            <person name="Baroncelli R."/>
        </authorList>
    </citation>
    <scope>NUCLEOTIDE SEQUENCE</scope>
    <source>
        <strain evidence="2">CIFC_Que2</strain>
    </source>
</reference>
<dbReference type="Proteomes" id="UP001281614">
    <property type="component" value="Unassembled WGS sequence"/>
</dbReference>
<name>A0AAD9YJJ8_COLKA</name>
<comment type="caution">
    <text evidence="2">The sequence shown here is derived from an EMBL/GenBank/DDBJ whole genome shotgun (WGS) entry which is preliminary data.</text>
</comment>
<proteinExistence type="predicted"/>
<organism evidence="2 3">
    <name type="scientific">Colletotrichum kahawae</name>
    <name type="common">Coffee berry disease fungus</name>
    <dbReference type="NCBI Taxonomy" id="34407"/>
    <lineage>
        <taxon>Eukaryota</taxon>
        <taxon>Fungi</taxon>
        <taxon>Dikarya</taxon>
        <taxon>Ascomycota</taxon>
        <taxon>Pezizomycotina</taxon>
        <taxon>Sordariomycetes</taxon>
        <taxon>Hypocreomycetidae</taxon>
        <taxon>Glomerellales</taxon>
        <taxon>Glomerellaceae</taxon>
        <taxon>Colletotrichum</taxon>
        <taxon>Colletotrichum gloeosporioides species complex</taxon>
    </lineage>
</organism>
<evidence type="ECO:0000256" key="1">
    <source>
        <dbReference type="SAM" id="MobiDB-lite"/>
    </source>
</evidence>
<evidence type="ECO:0000313" key="2">
    <source>
        <dbReference type="EMBL" id="KAK2766405.1"/>
    </source>
</evidence>